<name>A0AAW2JCK5_9LAMI</name>
<organism evidence="1">
    <name type="scientific">Sesamum angustifolium</name>
    <dbReference type="NCBI Taxonomy" id="2727405"/>
    <lineage>
        <taxon>Eukaryota</taxon>
        <taxon>Viridiplantae</taxon>
        <taxon>Streptophyta</taxon>
        <taxon>Embryophyta</taxon>
        <taxon>Tracheophyta</taxon>
        <taxon>Spermatophyta</taxon>
        <taxon>Magnoliopsida</taxon>
        <taxon>eudicotyledons</taxon>
        <taxon>Gunneridae</taxon>
        <taxon>Pentapetalae</taxon>
        <taxon>asterids</taxon>
        <taxon>lamiids</taxon>
        <taxon>Lamiales</taxon>
        <taxon>Pedaliaceae</taxon>
        <taxon>Sesamum</taxon>
    </lineage>
</organism>
<evidence type="ECO:0000313" key="1">
    <source>
        <dbReference type="EMBL" id="KAL0292092.1"/>
    </source>
</evidence>
<dbReference type="AlphaFoldDB" id="A0AAW2JCK5"/>
<accession>A0AAW2JCK5</accession>
<comment type="caution">
    <text evidence="1">The sequence shown here is derived from an EMBL/GenBank/DDBJ whole genome shotgun (WGS) entry which is preliminary data.</text>
</comment>
<gene>
    <name evidence="1" type="ORF">Sangu_2531100</name>
</gene>
<reference evidence="1" key="2">
    <citation type="journal article" date="2024" name="Plant">
        <title>Genomic evolution and insights into agronomic trait innovations of Sesamum species.</title>
        <authorList>
            <person name="Miao H."/>
            <person name="Wang L."/>
            <person name="Qu L."/>
            <person name="Liu H."/>
            <person name="Sun Y."/>
            <person name="Le M."/>
            <person name="Wang Q."/>
            <person name="Wei S."/>
            <person name="Zheng Y."/>
            <person name="Lin W."/>
            <person name="Duan Y."/>
            <person name="Cao H."/>
            <person name="Xiong S."/>
            <person name="Wang X."/>
            <person name="Wei L."/>
            <person name="Li C."/>
            <person name="Ma Q."/>
            <person name="Ju M."/>
            <person name="Zhao R."/>
            <person name="Li G."/>
            <person name="Mu C."/>
            <person name="Tian Q."/>
            <person name="Mei H."/>
            <person name="Zhang T."/>
            <person name="Gao T."/>
            <person name="Zhang H."/>
        </authorList>
    </citation>
    <scope>NUCLEOTIDE SEQUENCE</scope>
    <source>
        <strain evidence="1">G01</strain>
    </source>
</reference>
<dbReference type="EMBL" id="JACGWK010001221">
    <property type="protein sequence ID" value="KAL0292092.1"/>
    <property type="molecule type" value="Genomic_DNA"/>
</dbReference>
<reference evidence="1" key="1">
    <citation type="submission" date="2020-06" db="EMBL/GenBank/DDBJ databases">
        <authorList>
            <person name="Li T."/>
            <person name="Hu X."/>
            <person name="Zhang T."/>
            <person name="Song X."/>
            <person name="Zhang H."/>
            <person name="Dai N."/>
            <person name="Sheng W."/>
            <person name="Hou X."/>
            <person name="Wei L."/>
        </authorList>
    </citation>
    <scope>NUCLEOTIDE SEQUENCE</scope>
    <source>
        <strain evidence="1">G01</strain>
        <tissue evidence="1">Leaf</tissue>
    </source>
</reference>
<proteinExistence type="predicted"/>
<sequence>MVHPSWKARVRKAPSAVQTHIGRRTPNASKDIMRALQDKDSPPQQKLALPARRIRLGGSLSRPPPPVCFETRIPCRFPLKGDTSPIYTGFSPGSGTLSSLSNSLLL</sequence>
<protein>
    <submittedName>
        <fullName evidence="1">Uncharacterized protein</fullName>
    </submittedName>
</protein>